<accession>A0ABW3XTP0</accession>
<organism evidence="8 9">
    <name type="scientific">Streptomyces kaempferi</name>
    <dbReference type="NCBI Taxonomy" id="333725"/>
    <lineage>
        <taxon>Bacteria</taxon>
        <taxon>Bacillati</taxon>
        <taxon>Actinomycetota</taxon>
        <taxon>Actinomycetes</taxon>
        <taxon>Kitasatosporales</taxon>
        <taxon>Streptomycetaceae</taxon>
        <taxon>Streptomyces</taxon>
    </lineage>
</organism>
<dbReference type="Gene3D" id="3.40.50.200">
    <property type="entry name" value="Peptidase S8/S53 domain"/>
    <property type="match status" value="2"/>
</dbReference>
<dbReference type="SUPFAM" id="SSF52025">
    <property type="entry name" value="PA domain"/>
    <property type="match status" value="1"/>
</dbReference>
<keyword evidence="2 5" id="KW-0645">Protease</keyword>
<dbReference type="PROSITE" id="PS00137">
    <property type="entry name" value="SUBTILASE_HIS"/>
    <property type="match status" value="1"/>
</dbReference>
<dbReference type="InterPro" id="IPR023827">
    <property type="entry name" value="Peptidase_S8_Asp-AS"/>
</dbReference>
<dbReference type="PROSITE" id="PS00138">
    <property type="entry name" value="SUBTILASE_SER"/>
    <property type="match status" value="1"/>
</dbReference>
<dbReference type="PANTHER" id="PTHR43806:SF65">
    <property type="entry name" value="SERINE PROTEASE APRX"/>
    <property type="match status" value="1"/>
</dbReference>
<dbReference type="InterPro" id="IPR036852">
    <property type="entry name" value="Peptidase_S8/S53_dom_sf"/>
</dbReference>
<dbReference type="InterPro" id="IPR050131">
    <property type="entry name" value="Peptidase_S8_subtilisin-like"/>
</dbReference>
<comment type="caution">
    <text evidence="8">The sequence shown here is derived from an EMBL/GenBank/DDBJ whole genome shotgun (WGS) entry which is preliminary data.</text>
</comment>
<dbReference type="Gene3D" id="2.130.10.10">
    <property type="entry name" value="YVTN repeat-like/Quinoprotein amine dehydrogenase"/>
    <property type="match status" value="4"/>
</dbReference>
<dbReference type="PROSITE" id="PS00136">
    <property type="entry name" value="SUBTILASE_ASP"/>
    <property type="match status" value="1"/>
</dbReference>
<dbReference type="CDD" id="cd15482">
    <property type="entry name" value="Sialidase_non-viral"/>
    <property type="match status" value="2"/>
</dbReference>
<reference evidence="9" key="1">
    <citation type="journal article" date="2019" name="Int. J. Syst. Evol. Microbiol.">
        <title>The Global Catalogue of Microorganisms (GCM) 10K type strain sequencing project: providing services to taxonomists for standard genome sequencing and annotation.</title>
        <authorList>
            <consortium name="The Broad Institute Genomics Platform"/>
            <consortium name="The Broad Institute Genome Sequencing Center for Infectious Disease"/>
            <person name="Wu L."/>
            <person name="Ma J."/>
        </authorList>
    </citation>
    <scope>NUCLEOTIDE SEQUENCE [LARGE SCALE GENOMIC DNA]</scope>
    <source>
        <strain evidence="9">CGMCC 4.7020</strain>
    </source>
</reference>
<dbReference type="InterPro" id="IPR015943">
    <property type="entry name" value="WD40/YVTN_repeat-like_dom_sf"/>
</dbReference>
<dbReference type="SUPFAM" id="SSF52743">
    <property type="entry name" value="Subtilisin-like"/>
    <property type="match status" value="1"/>
</dbReference>
<protein>
    <submittedName>
        <fullName evidence="8">S8 family serine peptidase</fullName>
    </submittedName>
</protein>
<proteinExistence type="inferred from homology"/>
<dbReference type="PANTHER" id="PTHR43806">
    <property type="entry name" value="PEPTIDASE S8"/>
    <property type="match status" value="1"/>
</dbReference>
<keyword evidence="9" id="KW-1185">Reference proteome</keyword>
<evidence type="ECO:0000313" key="8">
    <source>
        <dbReference type="EMBL" id="MFD1312942.1"/>
    </source>
</evidence>
<dbReference type="SUPFAM" id="SSF110296">
    <property type="entry name" value="Oligoxyloglucan reducing end-specific cellobiohydrolase"/>
    <property type="match status" value="2"/>
</dbReference>
<evidence type="ECO:0000259" key="7">
    <source>
        <dbReference type="Pfam" id="PF00082"/>
    </source>
</evidence>
<name>A0ABW3XTP0_9ACTN</name>
<sequence>MSVPASQVKRLAGLPGVASVLPDAMVHTQSEDSVPLVGAPEAWKQKTPTGTANGTGVTIAVIDSGIDYTHPDLGGGFGPGHKVVAGHDFANNDNDPIDDNGHGTHVAGIAAARAAEPGGITGVAPGATLTAYKVVDDSGSGFTSDIIAGIEAATDPANPYRADVINMSLGAGGDGTDPLGQAATAAVRAGVVVVAAAGNDGPNGWTVNSPADADEVIAVGASTTDLWMPSLYTSGAKPQLLQTYRGAISANPPKRPVTADVVDIGAGGPEDWQRAGDVRGKIVLTSAYVPASTGQLSADHLSLSREAEKHGAIALIGGPGGGDAAPQAVPAEPGVVGVAPSKPSALESGDSLRMDSLVTLGTDEFQYATLQQWLTKGPLTLTLRGTDATDQIASFSSRGPSSRFELKPDLVAPGVEIRSTVPTTLWKPGQYRMSGTSMAAPHVAGAAALLRQLHAQRSPEQIRSELVGTAHRLDDVPVTTQGSGRLDIAAAARSELTASPATVSFGLADLSKATMQATRTVTLTSTAARSLKASLTTTGSAKVFPTHVVIPPHGTSEVTLTLTASRPLTDIELDGVIVVKPARGPQMSVPYLLPVLHLDTQASPDPSDGHTVVYVDSPTDLEASPTVTVVSPRGTSHSYRAEVDHDHWYSRALDVPEAGVYQVKTRATTVGGQALIGSDSFEVSAPASGVGRWRAVGPSSESGTLTQIPGRPGQAVLVQSGKAALWFTADSGRTWSERGRLPIASADSHGKVVVDAHDPKRWWYAVDDSALNRTWILRTDDQGLSWRLLDTTAGLLKAFVSDAATRTLVAVSDQGSQVSTDGGISWKDSSTEVDGLVSSVAVDGDNLYLSSASDVWVRSGMTSGILGPLRKLYHATGLWNIVADAGTIAAYVIDQGVMVSSDRGASWSLTLKLPYTGNSINADHGDLLISAGSDDAAYISHDHGRTWADFPLPTHKTVLDDYDHWPDGSITVSSEGDGLYRSTADGSGSHRIGVQGASVNALAVSRGNLLAATKSGIFHTDLPVSSPEWGPSDAVGAYDAVVTQVTTGGRDSKVAWKVVNSSVLGQFRVERSDDGGRTWQERGTCSGTPLSLLADPSDPDRVHVSFSRSDKSGLYTTDDGGASWRVLYQGHGYNAMAVDPGKAGRLWLGGSDGLFRSDDGGVTVTKVAGGLVSAIEIDGSRLLVGGNGIRISTDGGHTFRTADTGGLPTHVTDLQRVGQALYAASGRYTSSGLLKNGRGVLRSTDGGLTWDNISTGLECTDATSLAADLNGKALYVGTVNSGVHRLDLRN</sequence>
<dbReference type="InterPro" id="IPR046450">
    <property type="entry name" value="PA_dom_sf"/>
</dbReference>
<dbReference type="RefSeq" id="WP_381240027.1">
    <property type="nucleotide sequence ID" value="NZ_JBHSKH010000079.1"/>
</dbReference>
<dbReference type="InterPro" id="IPR000209">
    <property type="entry name" value="Peptidase_S8/S53_dom"/>
</dbReference>
<evidence type="ECO:0000256" key="2">
    <source>
        <dbReference type="ARBA" id="ARBA00022670"/>
    </source>
</evidence>
<dbReference type="PROSITE" id="PS51892">
    <property type="entry name" value="SUBTILASE"/>
    <property type="match status" value="1"/>
</dbReference>
<dbReference type="InterPro" id="IPR023828">
    <property type="entry name" value="Peptidase_S8_Ser-AS"/>
</dbReference>
<evidence type="ECO:0000256" key="5">
    <source>
        <dbReference type="PROSITE-ProRule" id="PRU01240"/>
    </source>
</evidence>
<keyword evidence="3 5" id="KW-0378">Hydrolase</keyword>
<dbReference type="InterPro" id="IPR015500">
    <property type="entry name" value="Peptidase_S8_subtilisin-rel"/>
</dbReference>
<keyword evidence="4 5" id="KW-0720">Serine protease</keyword>
<evidence type="ECO:0000256" key="3">
    <source>
        <dbReference type="ARBA" id="ARBA00022801"/>
    </source>
</evidence>
<feature type="active site" description="Charge relay system" evidence="5">
    <location>
        <position position="102"/>
    </location>
</feature>
<evidence type="ECO:0000256" key="1">
    <source>
        <dbReference type="ARBA" id="ARBA00011073"/>
    </source>
</evidence>
<dbReference type="EMBL" id="JBHTMM010000147">
    <property type="protein sequence ID" value="MFD1312942.1"/>
    <property type="molecule type" value="Genomic_DNA"/>
</dbReference>
<dbReference type="PRINTS" id="PR00723">
    <property type="entry name" value="SUBTILISIN"/>
</dbReference>
<feature type="active site" description="Charge relay system" evidence="5">
    <location>
        <position position="63"/>
    </location>
</feature>
<evidence type="ECO:0000313" key="9">
    <source>
        <dbReference type="Proteomes" id="UP001597058"/>
    </source>
</evidence>
<feature type="active site" description="Charge relay system" evidence="5">
    <location>
        <position position="437"/>
    </location>
</feature>
<gene>
    <name evidence="8" type="ORF">ACFQ5X_45240</name>
</gene>
<evidence type="ECO:0000256" key="4">
    <source>
        <dbReference type="ARBA" id="ARBA00022825"/>
    </source>
</evidence>
<evidence type="ECO:0000256" key="6">
    <source>
        <dbReference type="RuleBase" id="RU003355"/>
    </source>
</evidence>
<feature type="domain" description="Peptidase S8/S53" evidence="7">
    <location>
        <begin position="54"/>
        <end position="483"/>
    </location>
</feature>
<dbReference type="InterPro" id="IPR022398">
    <property type="entry name" value="Peptidase_S8_His-AS"/>
</dbReference>
<comment type="similarity">
    <text evidence="1 5 6">Belongs to the peptidase S8 family.</text>
</comment>
<dbReference type="Proteomes" id="UP001597058">
    <property type="component" value="Unassembled WGS sequence"/>
</dbReference>
<dbReference type="Pfam" id="PF00082">
    <property type="entry name" value="Peptidase_S8"/>
    <property type="match status" value="1"/>
</dbReference>